<keyword evidence="3" id="KW-1185">Reference proteome</keyword>
<reference evidence="2 3" key="1">
    <citation type="journal article" date="2021" name="BMC Genomics">
        <title>Datura genome reveals duplications of psychoactive alkaloid biosynthetic genes and high mutation rate following tissue culture.</title>
        <authorList>
            <person name="Rajewski A."/>
            <person name="Carter-House D."/>
            <person name="Stajich J."/>
            <person name="Litt A."/>
        </authorList>
    </citation>
    <scope>NUCLEOTIDE SEQUENCE [LARGE SCALE GENOMIC DNA]</scope>
    <source>
        <strain evidence="2">AR-01</strain>
    </source>
</reference>
<name>A0ABS8T051_DATST</name>
<evidence type="ECO:0000256" key="1">
    <source>
        <dbReference type="SAM" id="MobiDB-lite"/>
    </source>
</evidence>
<dbReference type="EMBL" id="JACEIK010000925">
    <property type="protein sequence ID" value="MCD7463922.1"/>
    <property type="molecule type" value="Genomic_DNA"/>
</dbReference>
<evidence type="ECO:0000313" key="2">
    <source>
        <dbReference type="EMBL" id="MCD7463922.1"/>
    </source>
</evidence>
<evidence type="ECO:0000313" key="3">
    <source>
        <dbReference type="Proteomes" id="UP000823775"/>
    </source>
</evidence>
<dbReference type="Proteomes" id="UP000823775">
    <property type="component" value="Unassembled WGS sequence"/>
</dbReference>
<accession>A0ABS8T051</accession>
<feature type="compositionally biased region" description="Basic and acidic residues" evidence="1">
    <location>
        <begin position="101"/>
        <end position="115"/>
    </location>
</feature>
<sequence length="143" mass="16398">MVTKAVTGNKGKISYGKEIESKEIYHTCGWKNENFRTKRATPQVRLSRKKKKLLVPPVSSTNCTVFVLNERKRLRSHSTDDEEEKHGNAADAVSDANNLHRVHEAEQGRKEHDYGQNENQESEQEKEEGNQESEQDDDDEEEG</sequence>
<organism evidence="2 3">
    <name type="scientific">Datura stramonium</name>
    <name type="common">Jimsonweed</name>
    <name type="synonym">Common thornapple</name>
    <dbReference type="NCBI Taxonomy" id="4076"/>
    <lineage>
        <taxon>Eukaryota</taxon>
        <taxon>Viridiplantae</taxon>
        <taxon>Streptophyta</taxon>
        <taxon>Embryophyta</taxon>
        <taxon>Tracheophyta</taxon>
        <taxon>Spermatophyta</taxon>
        <taxon>Magnoliopsida</taxon>
        <taxon>eudicotyledons</taxon>
        <taxon>Gunneridae</taxon>
        <taxon>Pentapetalae</taxon>
        <taxon>asterids</taxon>
        <taxon>lamiids</taxon>
        <taxon>Solanales</taxon>
        <taxon>Solanaceae</taxon>
        <taxon>Solanoideae</taxon>
        <taxon>Datureae</taxon>
        <taxon>Datura</taxon>
    </lineage>
</organism>
<proteinExistence type="predicted"/>
<gene>
    <name evidence="2" type="ORF">HAX54_051700</name>
</gene>
<feature type="region of interest" description="Disordered" evidence="1">
    <location>
        <begin position="69"/>
        <end position="143"/>
    </location>
</feature>
<protein>
    <submittedName>
        <fullName evidence="2">Uncharacterized protein</fullName>
    </submittedName>
</protein>
<comment type="caution">
    <text evidence="2">The sequence shown here is derived from an EMBL/GenBank/DDBJ whole genome shotgun (WGS) entry which is preliminary data.</text>
</comment>
<feature type="compositionally biased region" description="Acidic residues" evidence="1">
    <location>
        <begin position="120"/>
        <end position="143"/>
    </location>
</feature>